<name>A0A5Q4ZPU9_9BURK</name>
<gene>
    <name evidence="1" type="ORF">PDMSB3_4020</name>
</gene>
<proteinExistence type="predicted"/>
<dbReference type="Proteomes" id="UP000325811">
    <property type="component" value="Chromosome I"/>
</dbReference>
<keyword evidence="2" id="KW-1185">Reference proteome</keyword>
<dbReference type="KEGG" id="pdio:PDMSB3_4020"/>
<dbReference type="EMBL" id="LR699553">
    <property type="protein sequence ID" value="VVD30470.1"/>
    <property type="molecule type" value="Genomic_DNA"/>
</dbReference>
<protein>
    <submittedName>
        <fullName evidence="1">Uncharacterized protein</fullName>
    </submittedName>
</protein>
<accession>A0A5Q4ZPU9</accession>
<dbReference type="AlphaFoldDB" id="A0A5Q4ZPU9"/>
<evidence type="ECO:0000313" key="1">
    <source>
        <dbReference type="EMBL" id="VVD30470.1"/>
    </source>
</evidence>
<evidence type="ECO:0000313" key="2">
    <source>
        <dbReference type="Proteomes" id="UP000325811"/>
    </source>
</evidence>
<reference evidence="1 2" key="1">
    <citation type="submission" date="2019-08" db="EMBL/GenBank/DDBJ databases">
        <authorList>
            <person name="Herpell B J."/>
        </authorList>
    </citation>
    <scope>NUCLEOTIDE SEQUENCE [LARGE SCALE GENOMIC DNA]</scope>
    <source>
        <strain evidence="2">Msb3</strain>
    </source>
</reference>
<sequence>MAAAGLSVGGVGASEEKRVEVRLLGTVMMSLAWR</sequence>
<organism evidence="1 2">
    <name type="scientific">Paraburkholderia dioscoreae</name>
    <dbReference type="NCBI Taxonomy" id="2604047"/>
    <lineage>
        <taxon>Bacteria</taxon>
        <taxon>Pseudomonadati</taxon>
        <taxon>Pseudomonadota</taxon>
        <taxon>Betaproteobacteria</taxon>
        <taxon>Burkholderiales</taxon>
        <taxon>Burkholderiaceae</taxon>
        <taxon>Paraburkholderia</taxon>
    </lineage>
</organism>